<keyword evidence="1" id="KW-1133">Transmembrane helix</keyword>
<dbReference type="EMBL" id="JAEACU010000024">
    <property type="protein sequence ID" value="KAH7511567.1"/>
    <property type="molecule type" value="Genomic_DNA"/>
</dbReference>
<reference evidence="2" key="1">
    <citation type="journal article" date="2021" name="Front. Plant Sci.">
        <title>Chromosome-Scale Genome Assembly for Chinese Sour Jujube and Insights Into Its Genome Evolution and Domestication Signature.</title>
        <authorList>
            <person name="Shen L.-Y."/>
            <person name="Luo H."/>
            <person name="Wang X.-L."/>
            <person name="Wang X.-M."/>
            <person name="Qiu X.-J."/>
            <person name="Liu H."/>
            <person name="Zhou S.-S."/>
            <person name="Jia K.-H."/>
            <person name="Nie S."/>
            <person name="Bao Y.-T."/>
            <person name="Zhang R.-G."/>
            <person name="Yun Q.-Z."/>
            <person name="Chai Y.-H."/>
            <person name="Lu J.-Y."/>
            <person name="Li Y."/>
            <person name="Zhao S.-W."/>
            <person name="Mao J.-F."/>
            <person name="Jia S.-G."/>
            <person name="Mao Y.-M."/>
        </authorList>
    </citation>
    <scope>NUCLEOTIDE SEQUENCE</scope>
    <source>
        <strain evidence="2">AT0</strain>
        <tissue evidence="2">Leaf</tissue>
    </source>
</reference>
<dbReference type="AlphaFoldDB" id="A0A978UA44"/>
<name>A0A978UA44_ZIZJJ</name>
<comment type="caution">
    <text evidence="2">The sequence shown here is derived from an EMBL/GenBank/DDBJ whole genome shotgun (WGS) entry which is preliminary data.</text>
</comment>
<dbReference type="Proteomes" id="UP000813462">
    <property type="component" value="Unassembled WGS sequence"/>
</dbReference>
<evidence type="ECO:0000256" key="1">
    <source>
        <dbReference type="SAM" id="Phobius"/>
    </source>
</evidence>
<gene>
    <name evidence="2" type="ORF">FEM48_ZijujUnG0003100</name>
</gene>
<evidence type="ECO:0000313" key="2">
    <source>
        <dbReference type="EMBL" id="KAH7511567.1"/>
    </source>
</evidence>
<evidence type="ECO:0000313" key="3">
    <source>
        <dbReference type="Proteomes" id="UP000813462"/>
    </source>
</evidence>
<proteinExistence type="predicted"/>
<feature type="transmembrane region" description="Helical" evidence="1">
    <location>
        <begin position="23"/>
        <end position="45"/>
    </location>
</feature>
<protein>
    <submittedName>
        <fullName evidence="2">Uncharacterized protein</fullName>
    </submittedName>
</protein>
<keyword evidence="1" id="KW-0812">Transmembrane</keyword>
<organism evidence="2 3">
    <name type="scientific">Ziziphus jujuba var. spinosa</name>
    <dbReference type="NCBI Taxonomy" id="714518"/>
    <lineage>
        <taxon>Eukaryota</taxon>
        <taxon>Viridiplantae</taxon>
        <taxon>Streptophyta</taxon>
        <taxon>Embryophyta</taxon>
        <taxon>Tracheophyta</taxon>
        <taxon>Spermatophyta</taxon>
        <taxon>Magnoliopsida</taxon>
        <taxon>eudicotyledons</taxon>
        <taxon>Gunneridae</taxon>
        <taxon>Pentapetalae</taxon>
        <taxon>rosids</taxon>
        <taxon>fabids</taxon>
        <taxon>Rosales</taxon>
        <taxon>Rhamnaceae</taxon>
        <taxon>Paliureae</taxon>
        <taxon>Ziziphus</taxon>
    </lineage>
</organism>
<accession>A0A978UA44</accession>
<keyword evidence="1" id="KW-0472">Membrane</keyword>
<sequence length="136" mass="14812">MGMAWGTVGMAWGIGGHGMGHRWAWHGASVGIAWGTVGIAWGIGGHRVGHGGHRMGHGGHRMGHRWASHGASMGMAWGIGLQVRFLSRWMAYLAKALMKYVPNHKMLDSLMIFLSILAYGGPDQVWYEQAYRGSLS</sequence>